<evidence type="ECO:0000313" key="3">
    <source>
        <dbReference type="EMBL" id="PEG35015.1"/>
    </source>
</evidence>
<evidence type="ECO:0000259" key="1">
    <source>
        <dbReference type="Pfam" id="PF13460"/>
    </source>
</evidence>
<organism evidence="3 4">
    <name type="scientific">Mycolicibacterium agri</name>
    <name type="common">Mycobacterium agri</name>
    <dbReference type="NCBI Taxonomy" id="36811"/>
    <lineage>
        <taxon>Bacteria</taxon>
        <taxon>Bacillati</taxon>
        <taxon>Actinomycetota</taxon>
        <taxon>Actinomycetes</taxon>
        <taxon>Mycobacteriales</taxon>
        <taxon>Mycobacteriaceae</taxon>
        <taxon>Mycolicibacterium</taxon>
    </lineage>
</organism>
<dbReference type="InterPro" id="IPR051207">
    <property type="entry name" value="ComplexI_NDUFA9_subunit"/>
</dbReference>
<evidence type="ECO:0000313" key="4">
    <source>
        <dbReference type="Proteomes" id="UP000220914"/>
    </source>
</evidence>
<reference evidence="3 4" key="1">
    <citation type="submission" date="2017-10" db="EMBL/GenBank/DDBJ databases">
        <title>The new phylogeny of genus Mycobacterium.</title>
        <authorList>
            <person name="Tortoli E."/>
            <person name="Trovato A."/>
            <person name="Cirillo D.M."/>
        </authorList>
    </citation>
    <scope>NUCLEOTIDE SEQUENCE [LARGE SCALE GENOMIC DNA]</scope>
    <source>
        <strain evidence="3 4">CCUG37673</strain>
    </source>
</reference>
<dbReference type="GO" id="GO:0044877">
    <property type="term" value="F:protein-containing complex binding"/>
    <property type="evidence" value="ECO:0007669"/>
    <property type="project" value="TreeGrafter"/>
</dbReference>
<reference evidence="2 5" key="2">
    <citation type="journal article" date="2019" name="Emerg. Microbes Infect.">
        <title>Comprehensive subspecies identification of 175 nontuberculous mycobacteria species based on 7547 genomic profiles.</title>
        <authorList>
            <person name="Matsumoto Y."/>
            <person name="Kinjo T."/>
            <person name="Motooka D."/>
            <person name="Nabeya D."/>
            <person name="Jung N."/>
            <person name="Uechi K."/>
            <person name="Horii T."/>
            <person name="Iida T."/>
            <person name="Fujita J."/>
            <person name="Nakamura S."/>
        </authorList>
    </citation>
    <scope>NUCLEOTIDE SEQUENCE [LARGE SCALE GENOMIC DNA]</scope>
    <source>
        <strain evidence="2 5">JCM 6377</strain>
    </source>
</reference>
<dbReference type="Pfam" id="PF13460">
    <property type="entry name" value="NAD_binding_10"/>
    <property type="match status" value="1"/>
</dbReference>
<dbReference type="SUPFAM" id="SSF51735">
    <property type="entry name" value="NAD(P)-binding Rossmann-fold domains"/>
    <property type="match status" value="1"/>
</dbReference>
<dbReference type="OrthoDB" id="9771302at2"/>
<feature type="domain" description="NAD(P)-binding" evidence="1">
    <location>
        <begin position="7"/>
        <end position="176"/>
    </location>
</feature>
<dbReference type="AlphaFoldDB" id="A0A2A7MTG5"/>
<dbReference type="InterPro" id="IPR036291">
    <property type="entry name" value="NAD(P)-bd_dom_sf"/>
</dbReference>
<dbReference type="InterPro" id="IPR016040">
    <property type="entry name" value="NAD(P)-bd_dom"/>
</dbReference>
<reference evidence="2" key="3">
    <citation type="submission" date="2020-02" db="EMBL/GenBank/DDBJ databases">
        <authorList>
            <person name="Matsumoto Y."/>
            <person name="Motooka D."/>
            <person name="Nakamura S."/>
        </authorList>
    </citation>
    <scope>NUCLEOTIDE SEQUENCE</scope>
    <source>
        <strain evidence="2">JCM 6377</strain>
    </source>
</reference>
<dbReference type="EMBL" id="PDCP01000052">
    <property type="protein sequence ID" value="PEG35015.1"/>
    <property type="molecule type" value="Genomic_DNA"/>
</dbReference>
<proteinExistence type="predicted"/>
<accession>A0A2A7MTG5</accession>
<dbReference type="PANTHER" id="PTHR12126">
    <property type="entry name" value="NADH-UBIQUINONE OXIDOREDUCTASE 39 KDA SUBUNIT-RELATED"/>
    <property type="match status" value="1"/>
</dbReference>
<sequence>MSIVVVGGTGRVGSKVVRALAARGRDVVVAAPSTGVDTVTGAGLADALAGASVVVDTSDAPSFDADVATLFFTESTTNLLRFGADAGVRFHIALSVVGTDRLAPLGGYFRAKQVQETLIADGPVPYCVLRSTQVFEFLNPTADFATEGDTVRLPSARIQPIASDDVAEAIAEIIDRDPPNGVIEVAGPETFRLDDVVRILLTAHRDARRVVADTAARFCGVELSESLCESAFLPADDAAVAAGRFADWVLRTAATR</sequence>
<dbReference type="Proteomes" id="UP000220914">
    <property type="component" value="Unassembled WGS sequence"/>
</dbReference>
<comment type="caution">
    <text evidence="3">The sequence shown here is derived from an EMBL/GenBank/DDBJ whole genome shotgun (WGS) entry which is preliminary data.</text>
</comment>
<dbReference type="Proteomes" id="UP000465302">
    <property type="component" value="Unassembled WGS sequence"/>
</dbReference>
<keyword evidence="4" id="KW-1185">Reference proteome</keyword>
<dbReference type="RefSeq" id="WP_097942455.1">
    <property type="nucleotide sequence ID" value="NZ_BLKS01000001.1"/>
</dbReference>
<gene>
    <name evidence="3" type="ORF">CQY20_23350</name>
    <name evidence="2" type="ORF">MAGR_55360</name>
</gene>
<dbReference type="Gene3D" id="3.40.50.720">
    <property type="entry name" value="NAD(P)-binding Rossmann-like Domain"/>
    <property type="match status" value="1"/>
</dbReference>
<evidence type="ECO:0000313" key="5">
    <source>
        <dbReference type="Proteomes" id="UP000465302"/>
    </source>
</evidence>
<dbReference type="EMBL" id="BLKS01000001">
    <property type="protein sequence ID" value="GFG54095.1"/>
    <property type="molecule type" value="Genomic_DNA"/>
</dbReference>
<evidence type="ECO:0000313" key="2">
    <source>
        <dbReference type="EMBL" id="GFG54095.1"/>
    </source>
</evidence>
<name>A0A2A7MTG5_MYCAG</name>
<dbReference type="PANTHER" id="PTHR12126:SF11">
    <property type="entry name" value="NADH DEHYDROGENASE [UBIQUINONE] 1 ALPHA SUBCOMPLEX SUBUNIT 9, MITOCHONDRIAL"/>
    <property type="match status" value="1"/>
</dbReference>
<protein>
    <submittedName>
        <fullName evidence="2">LysR family transcriptional regulator</fullName>
    </submittedName>
    <submittedName>
        <fullName evidence="3">NmrA family transcriptional regulator</fullName>
    </submittedName>
</protein>